<gene>
    <name evidence="3" type="ORF">ELY37_15920</name>
</gene>
<dbReference type="GO" id="GO:0016740">
    <property type="term" value="F:transferase activity"/>
    <property type="evidence" value="ECO:0007669"/>
    <property type="project" value="UniProtKB-KW"/>
</dbReference>
<keyword evidence="3" id="KW-0808">Transferase</keyword>
<comment type="caution">
    <text evidence="3">The sequence shown here is derived from an EMBL/GenBank/DDBJ whole genome shotgun (WGS) entry which is preliminary data.</text>
</comment>
<reference evidence="3 4" key="1">
    <citation type="submission" date="2018-12" db="EMBL/GenBank/DDBJ databases">
        <title>three novel Halomonas strain isolated from plants.</title>
        <authorList>
            <person name="Sun C."/>
        </authorList>
    </citation>
    <scope>NUCLEOTIDE SEQUENCE [LARGE SCALE GENOMIC DNA]</scope>
    <source>
        <strain evidence="3 4">RC</strain>
    </source>
</reference>
<dbReference type="EMBL" id="RZHD01000008">
    <property type="protein sequence ID" value="RUR44099.1"/>
    <property type="molecule type" value="Genomic_DNA"/>
</dbReference>
<keyword evidence="4" id="KW-1185">Reference proteome</keyword>
<evidence type="ECO:0000256" key="1">
    <source>
        <dbReference type="ARBA" id="ARBA00008984"/>
    </source>
</evidence>
<evidence type="ECO:0000259" key="2">
    <source>
        <dbReference type="PROSITE" id="PS01148"/>
    </source>
</evidence>
<evidence type="ECO:0000313" key="3">
    <source>
        <dbReference type="EMBL" id="RUR44099.1"/>
    </source>
</evidence>
<dbReference type="InterPro" id="IPR036868">
    <property type="entry name" value="TusA-like_sf"/>
</dbReference>
<protein>
    <submittedName>
        <fullName evidence="3">Sulfurtransferase TusA family protein</fullName>
    </submittedName>
</protein>
<dbReference type="RefSeq" id="WP_126951469.1">
    <property type="nucleotide sequence ID" value="NZ_RZHC01000018.1"/>
</dbReference>
<dbReference type="SUPFAM" id="SSF64307">
    <property type="entry name" value="SirA-like"/>
    <property type="match status" value="1"/>
</dbReference>
<dbReference type="OrthoDB" id="9797551at2"/>
<organism evidence="3 4">
    <name type="scientific">Vreelandella populi</name>
    <dbReference type="NCBI Taxonomy" id="2498858"/>
    <lineage>
        <taxon>Bacteria</taxon>
        <taxon>Pseudomonadati</taxon>
        <taxon>Pseudomonadota</taxon>
        <taxon>Gammaproteobacteria</taxon>
        <taxon>Oceanospirillales</taxon>
        <taxon>Halomonadaceae</taxon>
        <taxon>Vreelandella</taxon>
    </lineage>
</organism>
<accession>A0A433L8V9</accession>
<proteinExistence type="inferred from homology"/>
<dbReference type="Pfam" id="PF01206">
    <property type="entry name" value="TusA"/>
    <property type="match status" value="1"/>
</dbReference>
<sequence length="87" mass="9595">MSEPTTGLQPDDVLDARGLPCPLPLLKAKQALAGLAAGQLLEVRATDAGSWRDMASFTDQSGHAMEAREQREDEYFFWIRKAGDMRS</sequence>
<comment type="similarity">
    <text evidence="1">Belongs to the sulfur carrier protein TusA family.</text>
</comment>
<dbReference type="Proteomes" id="UP000286912">
    <property type="component" value="Unassembled WGS sequence"/>
</dbReference>
<dbReference type="PANTHER" id="PTHR33279:SF2">
    <property type="entry name" value="SULFUR CARRIER PROTEIN TUSA"/>
    <property type="match status" value="1"/>
</dbReference>
<dbReference type="PROSITE" id="PS01148">
    <property type="entry name" value="UPF0033"/>
    <property type="match status" value="1"/>
</dbReference>
<name>A0A433L8V9_9GAMM</name>
<dbReference type="InterPro" id="IPR001455">
    <property type="entry name" value="TusA-like"/>
</dbReference>
<feature type="domain" description="UPF0033" evidence="2">
    <location>
        <begin position="14"/>
        <end position="38"/>
    </location>
</feature>
<dbReference type="Gene3D" id="3.30.110.40">
    <property type="entry name" value="TusA-like domain"/>
    <property type="match status" value="1"/>
</dbReference>
<dbReference type="PANTHER" id="PTHR33279">
    <property type="entry name" value="SULFUR CARRIER PROTEIN YEDF-RELATED"/>
    <property type="match status" value="1"/>
</dbReference>
<dbReference type="CDD" id="cd00291">
    <property type="entry name" value="SirA_YedF_YeeD"/>
    <property type="match status" value="1"/>
</dbReference>
<dbReference type="AlphaFoldDB" id="A0A433L8V9"/>
<evidence type="ECO:0000313" key="4">
    <source>
        <dbReference type="Proteomes" id="UP000286912"/>
    </source>
</evidence>